<protein>
    <recommendedName>
        <fullName evidence="1">CobQ/CobB/MinD/ParA nucleotide binding domain-containing protein</fullName>
    </recommendedName>
</protein>
<sequence>MKNVHMTLQGKGGVGKSLVSALLAQYLIEKGEPVRVVDTDPVNMTLAGFEAFKATRLNLMDGGTLIERNFDKLIEQILEDESHFVVDNGASSFIPLSYYMAENDAFSVLEENDRHVIIHSVITGGQAQADTVHGFNELARQLPEGPEIVVWLNEYFGEIDADGKSFEQMKAYQQNKDKVRGIVRIPRQTGSTFGEDIKQMLESKLTFAEVAQSEAFGLMAKARLAKVRKTIFDSLAAVPVL</sequence>
<evidence type="ECO:0000313" key="3">
    <source>
        <dbReference type="Proteomes" id="UP001156702"/>
    </source>
</evidence>
<comment type="caution">
    <text evidence="2">The sequence shown here is derived from an EMBL/GenBank/DDBJ whole genome shotgun (WGS) entry which is preliminary data.</text>
</comment>
<dbReference type="EMBL" id="BSOP01000071">
    <property type="protein sequence ID" value="GLR55197.1"/>
    <property type="molecule type" value="Genomic_DNA"/>
</dbReference>
<gene>
    <name evidence="2" type="ORF">GCM10007923_64190</name>
</gene>
<dbReference type="InterPro" id="IPR027417">
    <property type="entry name" value="P-loop_NTPase"/>
</dbReference>
<accession>A0ABQ5ZTC5</accession>
<dbReference type="InterPro" id="IPR002586">
    <property type="entry name" value="CobQ/CobB/MinD/ParA_Nub-bd_dom"/>
</dbReference>
<dbReference type="SUPFAM" id="SSF52540">
    <property type="entry name" value="P-loop containing nucleoside triphosphate hydrolases"/>
    <property type="match status" value="1"/>
</dbReference>
<dbReference type="Proteomes" id="UP001156702">
    <property type="component" value="Unassembled WGS sequence"/>
</dbReference>
<evidence type="ECO:0000313" key="2">
    <source>
        <dbReference type="EMBL" id="GLR55197.1"/>
    </source>
</evidence>
<dbReference type="Pfam" id="PF01656">
    <property type="entry name" value="CbiA"/>
    <property type="match status" value="1"/>
</dbReference>
<keyword evidence="3" id="KW-1185">Reference proteome</keyword>
<proteinExistence type="predicted"/>
<reference evidence="3" key="1">
    <citation type="journal article" date="2019" name="Int. J. Syst. Evol. Microbiol.">
        <title>The Global Catalogue of Microorganisms (GCM) 10K type strain sequencing project: providing services to taxonomists for standard genome sequencing and annotation.</title>
        <authorList>
            <consortium name="The Broad Institute Genomics Platform"/>
            <consortium name="The Broad Institute Genome Sequencing Center for Infectious Disease"/>
            <person name="Wu L."/>
            <person name="Ma J."/>
        </authorList>
    </citation>
    <scope>NUCLEOTIDE SEQUENCE [LARGE SCALE GENOMIC DNA]</scope>
    <source>
        <strain evidence="3">NBRC 102122</strain>
    </source>
</reference>
<name>A0ABQ5ZTC5_9HYPH</name>
<dbReference type="RefSeq" id="WP_245082817.1">
    <property type="nucleotide sequence ID" value="NZ_BSOP01000071.1"/>
</dbReference>
<organism evidence="2 3">
    <name type="scientific">Shinella yambaruensis</name>
    <dbReference type="NCBI Taxonomy" id="415996"/>
    <lineage>
        <taxon>Bacteria</taxon>
        <taxon>Pseudomonadati</taxon>
        <taxon>Pseudomonadota</taxon>
        <taxon>Alphaproteobacteria</taxon>
        <taxon>Hyphomicrobiales</taxon>
        <taxon>Rhizobiaceae</taxon>
        <taxon>Shinella</taxon>
    </lineage>
</organism>
<evidence type="ECO:0000259" key="1">
    <source>
        <dbReference type="Pfam" id="PF01656"/>
    </source>
</evidence>
<feature type="domain" description="CobQ/CobB/MinD/ParA nucleotide binding" evidence="1">
    <location>
        <begin position="7"/>
        <end position="183"/>
    </location>
</feature>
<dbReference type="Gene3D" id="3.40.50.300">
    <property type="entry name" value="P-loop containing nucleotide triphosphate hydrolases"/>
    <property type="match status" value="1"/>
</dbReference>